<proteinExistence type="predicted"/>
<dbReference type="GeneID" id="97405610"/>
<dbReference type="InterPro" id="IPR050267">
    <property type="entry name" value="Anti-sigma-factor_SerPK"/>
</dbReference>
<dbReference type="PATRIC" id="fig|698760.3.peg.5574"/>
<comment type="caution">
    <text evidence="3">The sequence shown here is derived from an EMBL/GenBank/DDBJ whole genome shotgun (WGS) entry which is preliminary data.</text>
</comment>
<dbReference type="AlphaFoldDB" id="L7F3Q8"/>
<dbReference type="GO" id="GO:0004674">
    <property type="term" value="F:protein serine/threonine kinase activity"/>
    <property type="evidence" value="ECO:0007669"/>
    <property type="project" value="UniProtKB-KW"/>
</dbReference>
<keyword evidence="3" id="KW-0808">Transferase</keyword>
<reference evidence="3 4" key="1">
    <citation type="journal article" date="2011" name="Plasmid">
        <title>Streptomyces turgidiscabies Car8 contains a modular pathogenicity island that shares virulence genes with other actinobacterial plant pathogens.</title>
        <authorList>
            <person name="Huguet-Tapia J.C."/>
            <person name="Badger J.H."/>
            <person name="Loria R."/>
            <person name="Pettis G.S."/>
        </authorList>
    </citation>
    <scope>NUCLEOTIDE SEQUENCE [LARGE SCALE GENOMIC DNA]</scope>
    <source>
        <strain evidence="3 4">Car8</strain>
    </source>
</reference>
<keyword evidence="3" id="KW-0418">Kinase</keyword>
<dbReference type="EMBL" id="AEJB01000362">
    <property type="protein sequence ID" value="ELP65616.1"/>
    <property type="molecule type" value="Genomic_DNA"/>
</dbReference>
<feature type="domain" description="Histidine kinase/HSP90-like ATPase" evidence="2">
    <location>
        <begin position="44"/>
        <end position="142"/>
    </location>
</feature>
<evidence type="ECO:0000256" key="1">
    <source>
        <dbReference type="ARBA" id="ARBA00022527"/>
    </source>
</evidence>
<keyword evidence="4" id="KW-1185">Reference proteome</keyword>
<evidence type="ECO:0000259" key="2">
    <source>
        <dbReference type="Pfam" id="PF13581"/>
    </source>
</evidence>
<protein>
    <submittedName>
        <fullName evidence="3">ATPase/histidine kinase/DNA gyrase B/HSP90 domain protein</fullName>
    </submittedName>
</protein>
<dbReference type="CDD" id="cd16936">
    <property type="entry name" value="HATPase_RsbW-like"/>
    <property type="match status" value="1"/>
</dbReference>
<evidence type="ECO:0000313" key="4">
    <source>
        <dbReference type="Proteomes" id="UP000010931"/>
    </source>
</evidence>
<dbReference type="RefSeq" id="WP_006379314.1">
    <property type="nucleotide sequence ID" value="NZ_AEJB01000362.1"/>
</dbReference>
<dbReference type="PANTHER" id="PTHR35526">
    <property type="entry name" value="ANTI-SIGMA-F FACTOR RSBW-RELATED"/>
    <property type="match status" value="1"/>
</dbReference>
<keyword evidence="1" id="KW-0723">Serine/threonine-protein kinase</keyword>
<evidence type="ECO:0000313" key="3">
    <source>
        <dbReference type="EMBL" id="ELP65616.1"/>
    </source>
</evidence>
<dbReference type="STRING" id="85558.T45_06946"/>
<dbReference type="PANTHER" id="PTHR35526:SF3">
    <property type="entry name" value="ANTI-SIGMA-F FACTOR RSBW"/>
    <property type="match status" value="1"/>
</dbReference>
<name>L7F3Q8_STRT8</name>
<gene>
    <name evidence="3" type="ORF">STRTUCAR8_00268</name>
</gene>
<sequence>MESHADGDGCTTPNVYLMRAGYALGGDDSCIADARHHAVAFLDQANADHQLSVPARTRDLVQLVVSELVTNARKYAPGPVLLELRLNARAVDVVVWDSEPTVPAARSTDPGRVGQHGLEIVKAVAESLFIEQEPVGKRITARIALSPS</sequence>
<dbReference type="InterPro" id="IPR003594">
    <property type="entry name" value="HATPase_dom"/>
</dbReference>
<dbReference type="Gene3D" id="3.30.565.10">
    <property type="entry name" value="Histidine kinase-like ATPase, C-terminal domain"/>
    <property type="match status" value="1"/>
</dbReference>
<dbReference type="InterPro" id="IPR036890">
    <property type="entry name" value="HATPase_C_sf"/>
</dbReference>
<dbReference type="Proteomes" id="UP000010931">
    <property type="component" value="Unassembled WGS sequence"/>
</dbReference>
<organism evidence="3 4">
    <name type="scientific">Streptomyces turgidiscabies (strain Car8)</name>
    <dbReference type="NCBI Taxonomy" id="698760"/>
    <lineage>
        <taxon>Bacteria</taxon>
        <taxon>Bacillati</taxon>
        <taxon>Actinomycetota</taxon>
        <taxon>Actinomycetes</taxon>
        <taxon>Kitasatosporales</taxon>
        <taxon>Streptomycetaceae</taxon>
        <taxon>Streptomyces</taxon>
    </lineage>
</organism>
<accession>L7F3Q8</accession>
<dbReference type="SUPFAM" id="SSF55874">
    <property type="entry name" value="ATPase domain of HSP90 chaperone/DNA topoisomerase II/histidine kinase"/>
    <property type="match status" value="1"/>
</dbReference>
<dbReference type="Pfam" id="PF13581">
    <property type="entry name" value="HATPase_c_2"/>
    <property type="match status" value="1"/>
</dbReference>